<dbReference type="SUPFAM" id="SSF81321">
    <property type="entry name" value="Family A G protein-coupled receptor-like"/>
    <property type="match status" value="1"/>
</dbReference>
<feature type="domain" description="G-protein coupled receptors family 1 profile" evidence="13">
    <location>
        <begin position="40"/>
        <end position="289"/>
    </location>
</feature>
<dbReference type="KEGG" id="umr:103680589"/>
<evidence type="ECO:0000256" key="12">
    <source>
        <dbReference type="RuleBase" id="RU363047"/>
    </source>
</evidence>
<evidence type="ECO:0000256" key="3">
    <source>
        <dbReference type="ARBA" id="ARBA00022475"/>
    </source>
</evidence>
<feature type="transmembrane region" description="Helical" evidence="12">
    <location>
        <begin position="193"/>
        <end position="215"/>
    </location>
</feature>
<dbReference type="GO" id="GO:0004930">
    <property type="term" value="F:G protein-coupled receptor activity"/>
    <property type="evidence" value="ECO:0007669"/>
    <property type="project" value="UniProtKB-KW"/>
</dbReference>
<dbReference type="InterPro" id="IPR000725">
    <property type="entry name" value="Olfact_rcpt"/>
</dbReference>
<dbReference type="Proteomes" id="UP000261680">
    <property type="component" value="Unplaced"/>
</dbReference>
<dbReference type="Pfam" id="PF13853">
    <property type="entry name" value="7tm_4"/>
    <property type="match status" value="1"/>
</dbReference>
<accession>A0A384DMT2</accession>
<keyword evidence="6 12" id="KW-0552">Olfaction</keyword>
<evidence type="ECO:0000313" key="14">
    <source>
        <dbReference type="Proteomes" id="UP000261680"/>
    </source>
</evidence>
<dbReference type="GO" id="GO:0005886">
    <property type="term" value="C:plasma membrane"/>
    <property type="evidence" value="ECO:0007669"/>
    <property type="project" value="UniProtKB-SubCell"/>
</dbReference>
<evidence type="ECO:0000256" key="6">
    <source>
        <dbReference type="ARBA" id="ARBA00022725"/>
    </source>
</evidence>
<evidence type="ECO:0000256" key="9">
    <source>
        <dbReference type="ARBA" id="ARBA00023136"/>
    </source>
</evidence>
<feature type="transmembrane region" description="Helical" evidence="12">
    <location>
        <begin position="22"/>
        <end position="50"/>
    </location>
</feature>
<comment type="function">
    <text evidence="1">Putative odorant or sperm cell receptor.</text>
</comment>
<dbReference type="GO" id="GO:0004984">
    <property type="term" value="F:olfactory receptor activity"/>
    <property type="evidence" value="ECO:0007669"/>
    <property type="project" value="InterPro"/>
</dbReference>
<reference evidence="15" key="1">
    <citation type="submission" date="2025-08" db="UniProtKB">
        <authorList>
            <consortium name="RefSeq"/>
        </authorList>
    </citation>
    <scope>IDENTIFICATION</scope>
    <source>
        <tissue evidence="15">Whole blood</tissue>
    </source>
</reference>
<protein>
    <recommendedName>
        <fullName evidence="12">Olfactory receptor</fullName>
    </recommendedName>
</protein>
<evidence type="ECO:0000256" key="7">
    <source>
        <dbReference type="ARBA" id="ARBA00022989"/>
    </source>
</evidence>
<name>A0A384DMT2_URSMA</name>
<evidence type="ECO:0000256" key="4">
    <source>
        <dbReference type="ARBA" id="ARBA00022606"/>
    </source>
</evidence>
<evidence type="ECO:0000259" key="13">
    <source>
        <dbReference type="PROSITE" id="PS50262"/>
    </source>
</evidence>
<keyword evidence="9 12" id="KW-0472">Membrane</keyword>
<gene>
    <name evidence="15" type="primary">LOC103680589</name>
</gene>
<keyword evidence="10 11" id="KW-0807">Transducer</keyword>
<dbReference type="Gene3D" id="1.20.1070.10">
    <property type="entry name" value="Rhodopsin 7-helix transmembrane proteins"/>
    <property type="match status" value="1"/>
</dbReference>
<dbReference type="PROSITE" id="PS00237">
    <property type="entry name" value="G_PROTEIN_RECEP_F1_1"/>
    <property type="match status" value="1"/>
</dbReference>
<comment type="similarity">
    <text evidence="11">Belongs to the G-protein coupled receptor 1 family.</text>
</comment>
<keyword evidence="4 12" id="KW-0716">Sensory transduction</keyword>
<dbReference type="PROSITE" id="PS50262">
    <property type="entry name" value="G_PROTEIN_RECEP_F1_2"/>
    <property type="match status" value="1"/>
</dbReference>
<dbReference type="FunFam" id="1.20.1070.10:FF:000008">
    <property type="entry name" value="Olfactory receptor"/>
    <property type="match status" value="1"/>
</dbReference>
<dbReference type="PRINTS" id="PR00237">
    <property type="entry name" value="GPCRRHODOPSN"/>
</dbReference>
<dbReference type="InterPro" id="IPR000276">
    <property type="entry name" value="GPCR_Rhodpsn"/>
</dbReference>
<dbReference type="GeneID" id="103680589"/>
<dbReference type="OrthoDB" id="9834388at2759"/>
<organism evidence="14 15">
    <name type="scientific">Ursus maritimus</name>
    <name type="common">Polar bear</name>
    <name type="synonym">Thalarctos maritimus</name>
    <dbReference type="NCBI Taxonomy" id="29073"/>
    <lineage>
        <taxon>Eukaryota</taxon>
        <taxon>Metazoa</taxon>
        <taxon>Chordata</taxon>
        <taxon>Craniata</taxon>
        <taxon>Vertebrata</taxon>
        <taxon>Euteleostomi</taxon>
        <taxon>Mammalia</taxon>
        <taxon>Eutheria</taxon>
        <taxon>Laurasiatheria</taxon>
        <taxon>Carnivora</taxon>
        <taxon>Caniformia</taxon>
        <taxon>Ursidae</taxon>
        <taxon>Ursus</taxon>
    </lineage>
</organism>
<sequence length="314" mass="35919">MENINQTSTDFFLLGLFPSSRIGLFFFILIVLIFLMALFGNLSMIILIFLDTHLHTPMYFLLSQLSLMDLNYISTIVPKMVSDYLSGNKSISFIRCGVQSFFFMALAGGEGLLLASMAYDRYVAICFPLHYPIRMSKRVCVLMITGSWIMGSVNSCAHTVYAFGLPYCRSRTINHFFCDVPAMLTLACVDTWVYEYTVFVSTTFLLVFPFTGIAISYSRVLLAICRMQSTEGRKKAYSTCSTHLTVVTFYYAPFAYTYLRPRSFRSPTEDRVLAVFYTILTPMLNPIIYSLRNKEVMGALRRIIQRFSSSDKRH</sequence>
<keyword evidence="3 12" id="KW-1003">Cell membrane</keyword>
<feature type="transmembrane region" description="Helical" evidence="12">
    <location>
        <begin position="236"/>
        <end position="259"/>
    </location>
</feature>
<evidence type="ECO:0000256" key="11">
    <source>
        <dbReference type="RuleBase" id="RU000688"/>
    </source>
</evidence>
<keyword evidence="8 11" id="KW-0297">G-protein coupled receptor</keyword>
<evidence type="ECO:0000256" key="2">
    <source>
        <dbReference type="ARBA" id="ARBA00004651"/>
    </source>
</evidence>
<keyword evidence="14" id="KW-1185">Reference proteome</keyword>
<feature type="transmembrane region" description="Helical" evidence="12">
    <location>
        <begin position="271"/>
        <end position="291"/>
    </location>
</feature>
<evidence type="ECO:0000256" key="8">
    <source>
        <dbReference type="ARBA" id="ARBA00023040"/>
    </source>
</evidence>
<comment type="subcellular location">
    <subcellularLocation>
        <location evidence="2 12">Cell membrane</location>
        <topology evidence="2 12">Multi-pass membrane protein</topology>
    </subcellularLocation>
</comment>
<feature type="transmembrane region" description="Helical" evidence="12">
    <location>
        <begin position="97"/>
        <end position="119"/>
    </location>
</feature>
<feature type="transmembrane region" description="Helical" evidence="12">
    <location>
        <begin position="139"/>
        <end position="161"/>
    </location>
</feature>
<evidence type="ECO:0000313" key="15">
    <source>
        <dbReference type="RefSeq" id="XP_008708311.1"/>
    </source>
</evidence>
<dbReference type="CDD" id="cd15421">
    <property type="entry name" value="7tmA_OR2T-like"/>
    <property type="match status" value="1"/>
</dbReference>
<dbReference type="PRINTS" id="PR00245">
    <property type="entry name" value="OLFACTORYR"/>
</dbReference>
<keyword evidence="5 11" id="KW-0812">Transmembrane</keyword>
<proteinExistence type="inferred from homology"/>
<evidence type="ECO:0000256" key="10">
    <source>
        <dbReference type="ARBA" id="ARBA00023224"/>
    </source>
</evidence>
<evidence type="ECO:0000256" key="1">
    <source>
        <dbReference type="ARBA" id="ARBA00003929"/>
    </source>
</evidence>
<keyword evidence="11" id="KW-0675">Receptor</keyword>
<dbReference type="InterPro" id="IPR017452">
    <property type="entry name" value="GPCR_Rhodpsn_7TM"/>
</dbReference>
<evidence type="ECO:0000256" key="5">
    <source>
        <dbReference type="ARBA" id="ARBA00022692"/>
    </source>
</evidence>
<keyword evidence="7 12" id="KW-1133">Transmembrane helix</keyword>
<dbReference type="AlphaFoldDB" id="A0A384DMT2"/>
<dbReference type="PANTHER" id="PTHR26453">
    <property type="entry name" value="OLFACTORY RECEPTOR"/>
    <property type="match status" value="1"/>
</dbReference>
<dbReference type="RefSeq" id="XP_008708311.1">
    <property type="nucleotide sequence ID" value="XM_008710089.1"/>
</dbReference>